<keyword evidence="4 6" id="KW-1133">Transmembrane helix</keyword>
<evidence type="ECO:0000256" key="1">
    <source>
        <dbReference type="ARBA" id="ARBA00004651"/>
    </source>
</evidence>
<comment type="caution">
    <text evidence="6">Lacks conserved residue(s) required for the propagation of feature annotation.</text>
</comment>
<name>A0A2M7QIF2_9BACT</name>
<sequence length="183" mass="20365">MHQKKNKKLWMTIGLFFSILLIYFVARNLKDIEKLIQEFGIAAPLVTIVLYGLFALTPISTDPLTIISGALFGPLFGILISWMGNNVAALVEYFFGTRVARITNFKKTKQNLPFGLGKLPVDSAWFLIFGRLIPGYGGKLISIMAGVYHVPLTLYLWTTALTNLFGSLLLSLGGFQLIHLLKL</sequence>
<evidence type="ECO:0000259" key="7">
    <source>
        <dbReference type="Pfam" id="PF09335"/>
    </source>
</evidence>
<evidence type="ECO:0000256" key="4">
    <source>
        <dbReference type="ARBA" id="ARBA00022989"/>
    </source>
</evidence>
<dbReference type="AlphaFoldDB" id="A0A2M7QIF2"/>
<evidence type="ECO:0000256" key="3">
    <source>
        <dbReference type="ARBA" id="ARBA00022692"/>
    </source>
</evidence>
<dbReference type="InterPro" id="IPR032816">
    <property type="entry name" value="VTT_dom"/>
</dbReference>
<evidence type="ECO:0000313" key="9">
    <source>
        <dbReference type="Proteomes" id="UP000229401"/>
    </source>
</evidence>
<keyword evidence="2 6" id="KW-1003">Cell membrane</keyword>
<dbReference type="PANTHER" id="PTHR12677:SF59">
    <property type="entry name" value="GOLGI APPARATUS MEMBRANE PROTEIN TVP38-RELATED"/>
    <property type="match status" value="1"/>
</dbReference>
<organism evidence="8 9">
    <name type="scientific">Candidatus Roizmanbacteria bacterium CG_4_10_14_0_8_um_filter_33_9</name>
    <dbReference type="NCBI Taxonomy" id="1974826"/>
    <lineage>
        <taxon>Bacteria</taxon>
        <taxon>Candidatus Roizmaniibacteriota</taxon>
    </lineage>
</organism>
<keyword evidence="3 6" id="KW-0812">Transmembrane</keyword>
<comment type="subcellular location">
    <subcellularLocation>
        <location evidence="1 6">Cell membrane</location>
        <topology evidence="1 6">Multi-pass membrane protein</topology>
    </subcellularLocation>
</comment>
<feature type="transmembrane region" description="Helical" evidence="6">
    <location>
        <begin position="9"/>
        <end position="26"/>
    </location>
</feature>
<comment type="similarity">
    <text evidence="6">Belongs to the TVP38/TMEM64 family.</text>
</comment>
<gene>
    <name evidence="8" type="ORF">COY87_04240</name>
</gene>
<evidence type="ECO:0000313" key="8">
    <source>
        <dbReference type="EMBL" id="PIY71808.1"/>
    </source>
</evidence>
<protein>
    <recommendedName>
        <fullName evidence="6">TVP38/TMEM64 family membrane protein</fullName>
    </recommendedName>
</protein>
<keyword evidence="5 6" id="KW-0472">Membrane</keyword>
<feature type="transmembrane region" description="Helical" evidence="6">
    <location>
        <begin position="38"/>
        <end position="57"/>
    </location>
</feature>
<feature type="domain" description="VTT" evidence="7">
    <location>
        <begin position="61"/>
        <end position="174"/>
    </location>
</feature>
<evidence type="ECO:0000256" key="5">
    <source>
        <dbReference type="ARBA" id="ARBA00023136"/>
    </source>
</evidence>
<dbReference type="EMBL" id="PFLI01000141">
    <property type="protein sequence ID" value="PIY71808.1"/>
    <property type="molecule type" value="Genomic_DNA"/>
</dbReference>
<evidence type="ECO:0000256" key="2">
    <source>
        <dbReference type="ARBA" id="ARBA00022475"/>
    </source>
</evidence>
<accession>A0A2M7QIF2</accession>
<evidence type="ECO:0000256" key="6">
    <source>
        <dbReference type="RuleBase" id="RU366058"/>
    </source>
</evidence>
<feature type="transmembrane region" description="Helical" evidence="6">
    <location>
        <begin position="154"/>
        <end position="178"/>
    </location>
</feature>
<dbReference type="Proteomes" id="UP000229401">
    <property type="component" value="Unassembled WGS sequence"/>
</dbReference>
<reference evidence="9" key="1">
    <citation type="submission" date="2017-09" db="EMBL/GenBank/DDBJ databases">
        <title>Depth-based differentiation of microbial function through sediment-hosted aquifers and enrichment of novel symbionts in the deep terrestrial subsurface.</title>
        <authorList>
            <person name="Probst A.J."/>
            <person name="Ladd B."/>
            <person name="Jarett J.K."/>
            <person name="Geller-Mcgrath D.E."/>
            <person name="Sieber C.M.K."/>
            <person name="Emerson J.B."/>
            <person name="Anantharaman K."/>
            <person name="Thomas B.C."/>
            <person name="Malmstrom R."/>
            <person name="Stieglmeier M."/>
            <person name="Klingl A."/>
            <person name="Woyke T."/>
            <person name="Ryan C.M."/>
            <person name="Banfield J.F."/>
        </authorList>
    </citation>
    <scope>NUCLEOTIDE SEQUENCE [LARGE SCALE GENOMIC DNA]</scope>
</reference>
<feature type="transmembrane region" description="Helical" evidence="6">
    <location>
        <begin position="64"/>
        <end position="84"/>
    </location>
</feature>
<dbReference type="Pfam" id="PF09335">
    <property type="entry name" value="VTT_dom"/>
    <property type="match status" value="1"/>
</dbReference>
<dbReference type="GO" id="GO:0005886">
    <property type="term" value="C:plasma membrane"/>
    <property type="evidence" value="ECO:0007669"/>
    <property type="project" value="UniProtKB-SubCell"/>
</dbReference>
<dbReference type="InterPro" id="IPR015414">
    <property type="entry name" value="TMEM64"/>
</dbReference>
<proteinExistence type="inferred from homology"/>
<dbReference type="PANTHER" id="PTHR12677">
    <property type="entry name" value="GOLGI APPARATUS MEMBRANE PROTEIN TVP38-RELATED"/>
    <property type="match status" value="1"/>
</dbReference>
<comment type="caution">
    <text evidence="8">The sequence shown here is derived from an EMBL/GenBank/DDBJ whole genome shotgun (WGS) entry which is preliminary data.</text>
</comment>